<feature type="domain" description="DUF3741" evidence="2">
    <location>
        <begin position="231"/>
        <end position="274"/>
    </location>
</feature>
<sequence>ADTEICSERQSIFNMAKRSQRHPTRQEKDQSGCMWSLISMLDFRQARPAQKLIADKRRGSKHFTGIPKAALDMLTTNLDETNPLTKDNEKSKVSAAGAGITSVKKLMEAEMYSEEDIRMQKGDAENKPEGYNLEIRGHVRKNHKERDRTSKKDEDSWGHDVKTVKLETVTSCDGHSEQPPAEYNLDVLMKELCSHQKGASCVKHDQHDEVHSNSNCVFEEKLREAVKALTSQKIINEKQLMGDGEIDESMQLDAMQNLNSNREAFLKLLQDPSSQLAKYIQKLHDTEIEKDKNTALLVSNLSEQEFADPSQPKELAIRKHHNFFGRRTKSPERNNPSRGHEKSQASSRIVVLKPGVTAMQNSQSEISLNASKKVHYMVRNTEEGDRGSSQFSLAEIRRKLWLAMGKERHEVSQGSGKPKSSSEQKNLKEREKRADEQNTRIKSSKRYHFYTERFAVMQRRKNEKAKSGEIGLANETPSSPNPRVSNIYAEARKHLSEMLNGGNENEDVSNGQNLKTLGRILSLPEYNVSPLCSPGRDNEQGFLTTRIRLSPNDNWMGNENIWRFKREKSIGYQSPLRQNSGAQLGTSHEKPEATSLPSSSDHGTSDKGVDNINVEETSSPTKDGMMSEGDGQIVRTSVATIQGDSNFLREVHEPHSLNSFETAQANNTSNVYDEEGFAMCLKLDSTEETPLSPSPLPSPSNSRVIKKVEDLETLERPSPISVLDPVFLEDNVSPTRTVFQPVEPPIEPRKIQFDEPESSMMDRATCIQVLGDDKESTFEYVKEVLQGSGLSFDELCMIPLSSDDLLDPALYDDIEFFPDKIIHNKKLLFDCINEVLLEVHELYFGSSPWVSYVKPIIQPITKDEDVLRKVWEGIRWHFLPWQPPRTLELIIAKDMAKNGTWMDLRFEVEGTCIEIGEAIFEDLVADTILSCIIEDLDQNVMSNDS</sequence>
<feature type="compositionally biased region" description="Polar residues" evidence="1">
    <location>
        <begin position="475"/>
        <end position="484"/>
    </location>
</feature>
<feature type="region of interest" description="Disordered" evidence="1">
    <location>
        <begin position="460"/>
        <end position="484"/>
    </location>
</feature>
<dbReference type="Pfam" id="PF14309">
    <property type="entry name" value="DUF4378"/>
    <property type="match status" value="1"/>
</dbReference>
<reference evidence="4 5" key="1">
    <citation type="submission" date="2023-12" db="EMBL/GenBank/DDBJ databases">
        <title>A high-quality genome assembly for Dillenia turbinata (Dilleniales).</title>
        <authorList>
            <person name="Chanderbali A."/>
        </authorList>
    </citation>
    <scope>NUCLEOTIDE SEQUENCE [LARGE SCALE GENOMIC DNA]</scope>
    <source>
        <strain evidence="4">LSX21</strain>
        <tissue evidence="4">Leaf</tissue>
    </source>
</reference>
<keyword evidence="5" id="KW-1185">Reference proteome</keyword>
<comment type="caution">
    <text evidence="4">The sequence shown here is derived from an EMBL/GenBank/DDBJ whole genome shotgun (WGS) entry which is preliminary data.</text>
</comment>
<dbReference type="Proteomes" id="UP001370490">
    <property type="component" value="Unassembled WGS sequence"/>
</dbReference>
<dbReference type="PANTHER" id="PTHR47212:SF4">
    <property type="entry name" value="ADHESIN-LIKE PROTEIN, PUTATIVE (DUF3741)-RELATED"/>
    <property type="match status" value="1"/>
</dbReference>
<accession>A0AAN8YYQ4</accession>
<evidence type="ECO:0000259" key="2">
    <source>
        <dbReference type="Pfam" id="PF12552"/>
    </source>
</evidence>
<organism evidence="4 5">
    <name type="scientific">Dillenia turbinata</name>
    <dbReference type="NCBI Taxonomy" id="194707"/>
    <lineage>
        <taxon>Eukaryota</taxon>
        <taxon>Viridiplantae</taxon>
        <taxon>Streptophyta</taxon>
        <taxon>Embryophyta</taxon>
        <taxon>Tracheophyta</taxon>
        <taxon>Spermatophyta</taxon>
        <taxon>Magnoliopsida</taxon>
        <taxon>eudicotyledons</taxon>
        <taxon>Gunneridae</taxon>
        <taxon>Pentapetalae</taxon>
        <taxon>Dilleniales</taxon>
        <taxon>Dilleniaceae</taxon>
        <taxon>Dillenia</taxon>
    </lineage>
</organism>
<evidence type="ECO:0008006" key="6">
    <source>
        <dbReference type="Google" id="ProtNLM"/>
    </source>
</evidence>
<protein>
    <recommendedName>
        <fullName evidence="6">DUF4378 domain-containing protein</fullName>
    </recommendedName>
</protein>
<proteinExistence type="predicted"/>
<dbReference type="InterPro" id="IPR022212">
    <property type="entry name" value="DUF3741"/>
</dbReference>
<dbReference type="Pfam" id="PF12552">
    <property type="entry name" value="DUF3741"/>
    <property type="match status" value="1"/>
</dbReference>
<dbReference type="EMBL" id="JBAMMX010000021">
    <property type="protein sequence ID" value="KAK6920114.1"/>
    <property type="molecule type" value="Genomic_DNA"/>
</dbReference>
<feature type="compositionally biased region" description="Basic and acidic residues" evidence="1">
    <location>
        <begin position="420"/>
        <end position="439"/>
    </location>
</feature>
<dbReference type="PANTHER" id="PTHR47212">
    <property type="entry name" value="ADHESIN-LIKE PROTEIN, PUTATIVE (DUF3741)-RELATED"/>
    <property type="match status" value="1"/>
</dbReference>
<name>A0AAN8YYQ4_9MAGN</name>
<evidence type="ECO:0000313" key="5">
    <source>
        <dbReference type="Proteomes" id="UP001370490"/>
    </source>
</evidence>
<feature type="region of interest" description="Disordered" evidence="1">
    <location>
        <begin position="320"/>
        <end position="349"/>
    </location>
</feature>
<feature type="domain" description="DUF4378" evidence="3">
    <location>
        <begin position="778"/>
        <end position="925"/>
    </location>
</feature>
<evidence type="ECO:0000259" key="3">
    <source>
        <dbReference type="Pfam" id="PF14309"/>
    </source>
</evidence>
<gene>
    <name evidence="4" type="ORF">RJ641_016018</name>
</gene>
<feature type="non-terminal residue" evidence="4">
    <location>
        <position position="1"/>
    </location>
</feature>
<feature type="region of interest" description="Disordered" evidence="1">
    <location>
        <begin position="576"/>
        <end position="629"/>
    </location>
</feature>
<feature type="region of interest" description="Disordered" evidence="1">
    <location>
        <begin position="407"/>
        <end position="444"/>
    </location>
</feature>
<evidence type="ECO:0000313" key="4">
    <source>
        <dbReference type="EMBL" id="KAK6920114.1"/>
    </source>
</evidence>
<dbReference type="AlphaFoldDB" id="A0AAN8YYQ4"/>
<dbReference type="InterPro" id="IPR025486">
    <property type="entry name" value="DUF4378"/>
</dbReference>
<evidence type="ECO:0000256" key="1">
    <source>
        <dbReference type="SAM" id="MobiDB-lite"/>
    </source>
</evidence>
<feature type="compositionally biased region" description="Polar residues" evidence="1">
    <location>
        <begin position="576"/>
        <end position="586"/>
    </location>
</feature>